<proteinExistence type="predicted"/>
<dbReference type="EMBL" id="VFON01000002">
    <property type="protein sequence ID" value="TQL40775.1"/>
    <property type="molecule type" value="Genomic_DNA"/>
</dbReference>
<name>A0A542XY64_9MICO</name>
<keyword evidence="2" id="KW-1185">Reference proteome</keyword>
<evidence type="ECO:0000313" key="2">
    <source>
        <dbReference type="Proteomes" id="UP000319094"/>
    </source>
</evidence>
<protein>
    <submittedName>
        <fullName evidence="1">Uncharacterized protein</fullName>
    </submittedName>
</protein>
<dbReference type="Proteomes" id="UP000319094">
    <property type="component" value="Unassembled WGS sequence"/>
</dbReference>
<reference evidence="1 2" key="1">
    <citation type="submission" date="2019-06" db="EMBL/GenBank/DDBJ databases">
        <title>Sequencing the genomes of 1000 actinobacteria strains.</title>
        <authorList>
            <person name="Klenk H.-P."/>
        </authorList>
    </citation>
    <scope>NUCLEOTIDE SEQUENCE [LARGE SCALE GENOMIC DNA]</scope>
    <source>
        <strain evidence="1 2">DSM 8803</strain>
    </source>
</reference>
<gene>
    <name evidence="1" type="ORF">FB468_3299</name>
</gene>
<organism evidence="1 2">
    <name type="scientific">Leucobacter komagatae</name>
    <dbReference type="NCBI Taxonomy" id="55969"/>
    <lineage>
        <taxon>Bacteria</taxon>
        <taxon>Bacillati</taxon>
        <taxon>Actinomycetota</taxon>
        <taxon>Actinomycetes</taxon>
        <taxon>Micrococcales</taxon>
        <taxon>Microbacteriaceae</taxon>
        <taxon>Leucobacter</taxon>
    </lineage>
</organism>
<dbReference type="RefSeq" id="WP_141888875.1">
    <property type="nucleotide sequence ID" value="NZ_BAAAUY010000023.1"/>
</dbReference>
<comment type="caution">
    <text evidence="1">The sequence shown here is derived from an EMBL/GenBank/DDBJ whole genome shotgun (WGS) entry which is preliminary data.</text>
</comment>
<accession>A0A542XY64</accession>
<dbReference type="AlphaFoldDB" id="A0A542XY64"/>
<sequence>MSQNTSFFLSSMESARFAGVYECETLALVTLGQGRHAIHAACSPPVEASEFGYPLGLESVVLANRFAGDDPWRKFSFPVFVYICAPEFEAEPRVLAWGEIYASAEDARQHRMGRP</sequence>
<dbReference type="OrthoDB" id="5020421at2"/>
<evidence type="ECO:0000313" key="1">
    <source>
        <dbReference type="EMBL" id="TQL40775.1"/>
    </source>
</evidence>